<gene>
    <name evidence="2" type="ORF">JCM21714_4195</name>
</gene>
<dbReference type="InterPro" id="IPR036291">
    <property type="entry name" value="NAD(P)-bd_dom_sf"/>
</dbReference>
<feature type="domain" description="NAD-dependent epimerase/dehydratase" evidence="1">
    <location>
        <begin position="23"/>
        <end position="131"/>
    </location>
</feature>
<dbReference type="AlphaFoldDB" id="W4VP64"/>
<accession>W4VP64</accession>
<protein>
    <recommendedName>
        <fullName evidence="1">NAD-dependent epimerase/dehydratase domain-containing protein</fullName>
    </recommendedName>
</protein>
<proteinExistence type="predicted"/>
<sequence length="220" mass="25187">MHNIVFIAKKHAVRLAIVDNIYAYGRGNGKSISEDYPKNPHTKKGKIRLQLEQIVQDSNIDAFFVHFPDFYGPGAEKSMLHFFLKPISQNKSTIFIGDRKVKREYIYTPDGAKAIVNLALSDKAYGENWNIPATDTISGEEIIDMVKSQTNYKKRIITVNKRMISLLGLFDKEMREVKEMFYLNEEPVVLDGGKYQEIIGEIPTTSYEYGILKTLKSLKQ</sequence>
<dbReference type="Gene3D" id="3.40.50.720">
    <property type="entry name" value="NAD(P)-binding Rossmann-like Domain"/>
    <property type="match status" value="1"/>
</dbReference>
<keyword evidence="3" id="KW-1185">Reference proteome</keyword>
<reference evidence="2 3" key="1">
    <citation type="journal article" date="2014" name="Genome Announc.">
        <title>Draft Genome Sequence of the Boron-Tolerant and Moderately Halotolerant Bacterium Gracilibacillus boraciitolerans JCM 21714T.</title>
        <authorList>
            <person name="Ahmed I."/>
            <person name="Oshima K."/>
            <person name="Suda W."/>
            <person name="Kitamura K."/>
            <person name="Iida T."/>
            <person name="Ohmori Y."/>
            <person name="Fujiwara T."/>
            <person name="Hattori M."/>
            <person name="Ohkuma M."/>
        </authorList>
    </citation>
    <scope>NUCLEOTIDE SEQUENCE [LARGE SCALE GENOMIC DNA]</scope>
    <source>
        <strain evidence="2 3">JCM 21714</strain>
    </source>
</reference>
<evidence type="ECO:0000313" key="3">
    <source>
        <dbReference type="Proteomes" id="UP000019102"/>
    </source>
</evidence>
<dbReference type="Pfam" id="PF01370">
    <property type="entry name" value="Epimerase"/>
    <property type="match status" value="1"/>
</dbReference>
<dbReference type="InterPro" id="IPR001509">
    <property type="entry name" value="Epimerase_deHydtase"/>
</dbReference>
<dbReference type="eggNOG" id="COG0451">
    <property type="taxonomic scope" value="Bacteria"/>
</dbReference>
<dbReference type="EMBL" id="BAVS01000036">
    <property type="protein sequence ID" value="GAE94992.1"/>
    <property type="molecule type" value="Genomic_DNA"/>
</dbReference>
<comment type="caution">
    <text evidence="2">The sequence shown here is derived from an EMBL/GenBank/DDBJ whole genome shotgun (WGS) entry which is preliminary data.</text>
</comment>
<evidence type="ECO:0000313" key="2">
    <source>
        <dbReference type="EMBL" id="GAE94992.1"/>
    </source>
</evidence>
<dbReference type="Proteomes" id="UP000019102">
    <property type="component" value="Unassembled WGS sequence"/>
</dbReference>
<dbReference type="SUPFAM" id="SSF51735">
    <property type="entry name" value="NAD(P)-binding Rossmann-fold domains"/>
    <property type="match status" value="1"/>
</dbReference>
<dbReference type="STRING" id="1298598.JCM21714_4195"/>
<evidence type="ECO:0000259" key="1">
    <source>
        <dbReference type="Pfam" id="PF01370"/>
    </source>
</evidence>
<name>W4VP64_9BACI</name>
<organism evidence="2 3">
    <name type="scientific">Gracilibacillus boraciitolerans JCM 21714</name>
    <dbReference type="NCBI Taxonomy" id="1298598"/>
    <lineage>
        <taxon>Bacteria</taxon>
        <taxon>Bacillati</taxon>
        <taxon>Bacillota</taxon>
        <taxon>Bacilli</taxon>
        <taxon>Bacillales</taxon>
        <taxon>Bacillaceae</taxon>
        <taxon>Gracilibacillus</taxon>
    </lineage>
</organism>